<keyword evidence="2" id="KW-1185">Reference proteome</keyword>
<reference evidence="1 2" key="1">
    <citation type="journal article" date="2024" name="Commun. Biol.">
        <title>Comparative genomic analysis of thermophilic fungi reveals convergent evolutionary adaptations and gene losses.</title>
        <authorList>
            <person name="Steindorff A.S."/>
            <person name="Aguilar-Pontes M.V."/>
            <person name="Robinson A.J."/>
            <person name="Andreopoulos B."/>
            <person name="LaButti K."/>
            <person name="Kuo A."/>
            <person name="Mondo S."/>
            <person name="Riley R."/>
            <person name="Otillar R."/>
            <person name="Haridas S."/>
            <person name="Lipzen A."/>
            <person name="Grimwood J."/>
            <person name="Schmutz J."/>
            <person name="Clum A."/>
            <person name="Reid I.D."/>
            <person name="Moisan M.C."/>
            <person name="Butler G."/>
            <person name="Nguyen T.T.M."/>
            <person name="Dewar K."/>
            <person name="Conant G."/>
            <person name="Drula E."/>
            <person name="Henrissat B."/>
            <person name="Hansel C."/>
            <person name="Singer S."/>
            <person name="Hutchinson M.I."/>
            <person name="de Vries R.P."/>
            <person name="Natvig D.O."/>
            <person name="Powell A.J."/>
            <person name="Tsang A."/>
            <person name="Grigoriev I.V."/>
        </authorList>
    </citation>
    <scope>NUCLEOTIDE SEQUENCE [LARGE SCALE GENOMIC DNA]</scope>
    <source>
        <strain evidence="1 2">CBS 494.80</strain>
    </source>
</reference>
<dbReference type="Proteomes" id="UP001595075">
    <property type="component" value="Unassembled WGS sequence"/>
</dbReference>
<evidence type="ECO:0000313" key="1">
    <source>
        <dbReference type="EMBL" id="KAL2068934.1"/>
    </source>
</evidence>
<sequence length="92" mass="10627">MYEALSRLEGTKCSCLEVKAKPQQRKLLSVQFSLLRIVPIAFFSLRRCCRESRLYGYTAFLLENNDVVQAMIVVLEDHKQLELESVTGMLRT</sequence>
<protein>
    <submittedName>
        <fullName evidence="1">Uncharacterized protein</fullName>
    </submittedName>
</protein>
<dbReference type="EMBL" id="JAZHXI010000008">
    <property type="protein sequence ID" value="KAL2068934.1"/>
    <property type="molecule type" value="Genomic_DNA"/>
</dbReference>
<feature type="non-terminal residue" evidence="1">
    <location>
        <position position="92"/>
    </location>
</feature>
<name>A0ABR4CG41_9HELO</name>
<gene>
    <name evidence="1" type="ORF">VTL71DRAFT_15272</name>
</gene>
<comment type="caution">
    <text evidence="1">The sequence shown here is derived from an EMBL/GenBank/DDBJ whole genome shotgun (WGS) entry which is preliminary data.</text>
</comment>
<accession>A0ABR4CG41</accession>
<evidence type="ECO:0000313" key="2">
    <source>
        <dbReference type="Proteomes" id="UP001595075"/>
    </source>
</evidence>
<organism evidence="1 2">
    <name type="scientific">Oculimacula yallundae</name>
    <dbReference type="NCBI Taxonomy" id="86028"/>
    <lineage>
        <taxon>Eukaryota</taxon>
        <taxon>Fungi</taxon>
        <taxon>Dikarya</taxon>
        <taxon>Ascomycota</taxon>
        <taxon>Pezizomycotina</taxon>
        <taxon>Leotiomycetes</taxon>
        <taxon>Helotiales</taxon>
        <taxon>Ploettnerulaceae</taxon>
        <taxon>Oculimacula</taxon>
    </lineage>
</organism>
<proteinExistence type="predicted"/>